<keyword evidence="8 9" id="KW-0472">Membrane</keyword>
<reference evidence="11" key="1">
    <citation type="submission" date="2020-10" db="EMBL/GenBank/DDBJ databases">
        <authorList>
            <person name="Gilroy R."/>
        </authorList>
    </citation>
    <scope>NUCLEOTIDE SEQUENCE</scope>
    <source>
        <strain evidence="11">ChiSjej4B22-9803</strain>
    </source>
</reference>
<dbReference type="Gene3D" id="3.30.450.20">
    <property type="entry name" value="PAS domain"/>
    <property type="match status" value="2"/>
</dbReference>
<dbReference type="InterPro" id="IPR036890">
    <property type="entry name" value="HATPase_C_sf"/>
</dbReference>
<gene>
    <name evidence="11" type="ORF">IAB04_00610</name>
</gene>
<proteinExistence type="predicted"/>
<keyword evidence="3" id="KW-0597">Phosphoprotein</keyword>
<dbReference type="Pfam" id="PF02743">
    <property type="entry name" value="dCache_1"/>
    <property type="match status" value="1"/>
</dbReference>
<dbReference type="GO" id="GO:0000155">
    <property type="term" value="F:phosphorelay sensor kinase activity"/>
    <property type="evidence" value="ECO:0007669"/>
    <property type="project" value="InterPro"/>
</dbReference>
<dbReference type="Pfam" id="PF00672">
    <property type="entry name" value="HAMP"/>
    <property type="match status" value="1"/>
</dbReference>
<dbReference type="CDD" id="cd06225">
    <property type="entry name" value="HAMP"/>
    <property type="match status" value="1"/>
</dbReference>
<evidence type="ECO:0000259" key="10">
    <source>
        <dbReference type="PROSITE" id="PS50885"/>
    </source>
</evidence>
<dbReference type="SUPFAM" id="SSF158472">
    <property type="entry name" value="HAMP domain-like"/>
    <property type="match status" value="1"/>
</dbReference>
<evidence type="ECO:0000256" key="1">
    <source>
        <dbReference type="ARBA" id="ARBA00004651"/>
    </source>
</evidence>
<evidence type="ECO:0000313" key="12">
    <source>
        <dbReference type="Proteomes" id="UP000824111"/>
    </source>
</evidence>
<evidence type="ECO:0000313" key="11">
    <source>
        <dbReference type="EMBL" id="HIU47844.1"/>
    </source>
</evidence>
<keyword evidence="4" id="KW-0808">Transferase</keyword>
<dbReference type="GO" id="GO:0005886">
    <property type="term" value="C:plasma membrane"/>
    <property type="evidence" value="ECO:0007669"/>
    <property type="project" value="UniProtKB-SubCell"/>
</dbReference>
<dbReference type="Pfam" id="PF02518">
    <property type="entry name" value="HATPase_c"/>
    <property type="match status" value="1"/>
</dbReference>
<dbReference type="SUPFAM" id="SSF55874">
    <property type="entry name" value="ATPase domain of HSP90 chaperone/DNA topoisomerase II/histidine kinase"/>
    <property type="match status" value="1"/>
</dbReference>
<dbReference type="PROSITE" id="PS50885">
    <property type="entry name" value="HAMP"/>
    <property type="match status" value="1"/>
</dbReference>
<dbReference type="EMBL" id="DVND01000014">
    <property type="protein sequence ID" value="HIU47844.1"/>
    <property type="molecule type" value="Genomic_DNA"/>
</dbReference>
<reference evidence="11" key="2">
    <citation type="journal article" date="2021" name="PeerJ">
        <title>Extensive microbial diversity within the chicken gut microbiome revealed by metagenomics and culture.</title>
        <authorList>
            <person name="Gilroy R."/>
            <person name="Ravi A."/>
            <person name="Getino M."/>
            <person name="Pursley I."/>
            <person name="Horton D.L."/>
            <person name="Alikhan N.F."/>
            <person name="Baker D."/>
            <person name="Gharbi K."/>
            <person name="Hall N."/>
            <person name="Watson M."/>
            <person name="Adriaenssens E.M."/>
            <person name="Foster-Nyarko E."/>
            <person name="Jarju S."/>
            <person name="Secka A."/>
            <person name="Antonio M."/>
            <person name="Oren A."/>
            <person name="Chaudhuri R.R."/>
            <person name="La Ragione R."/>
            <person name="Hildebrand F."/>
            <person name="Pallen M.J."/>
        </authorList>
    </citation>
    <scope>NUCLEOTIDE SEQUENCE</scope>
    <source>
        <strain evidence="11">ChiSjej4B22-9803</strain>
    </source>
</reference>
<feature type="domain" description="HAMP" evidence="10">
    <location>
        <begin position="317"/>
        <end position="372"/>
    </location>
</feature>
<dbReference type="Gene3D" id="3.30.565.10">
    <property type="entry name" value="Histidine kinase-like ATPase, C-terminal domain"/>
    <property type="match status" value="1"/>
</dbReference>
<evidence type="ECO:0000256" key="3">
    <source>
        <dbReference type="ARBA" id="ARBA00022553"/>
    </source>
</evidence>
<feature type="transmembrane region" description="Helical" evidence="9">
    <location>
        <begin position="291"/>
        <end position="316"/>
    </location>
</feature>
<protein>
    <submittedName>
        <fullName evidence="11">Sensor histidine kinase</fullName>
    </submittedName>
</protein>
<evidence type="ECO:0000256" key="4">
    <source>
        <dbReference type="ARBA" id="ARBA00022679"/>
    </source>
</evidence>
<dbReference type="InterPro" id="IPR050640">
    <property type="entry name" value="Bact_2-comp_sensor_kinase"/>
</dbReference>
<evidence type="ECO:0000256" key="2">
    <source>
        <dbReference type="ARBA" id="ARBA00022475"/>
    </source>
</evidence>
<sequence>MVMVMWGIRFLRQSINKQLVFMGVLMIIVTEAILCCGIYYGVKRVVVSNGAGQTAESVRQLADKINERLEFTLNQFNYIEIDRDFVDIAQGKSGGDDISDFMKMSRKFGEERLHNVKVIESIVFVRRDGKIFYETPVNRLADVDFTRLDWYQACVENNGQVLWYQPYEQELFVNKDHQVVGILKEITDSRQESLGVLAVNLRQEYFENELKGLNLGPGSALFITDGQASITQVEPQLFAEAMEFINTQQYNKDEPVEIGGKKQRIVCGELPVNGWRLVGVVPQENLFQNNMFFVISMLAAILGGLILAVLIIVFTIKNITSPINKLRYVMHQVENGQVDARFWGKDLARQDEIGILTNKFNDMLDSVERLMQAVETESRKKSKAELRALQQQINSHFLYNTLDSIYIKIMRGDKERSSDMVQRLARYFRLALNQGSDITTVEKEIAHIENYVAIEKYRYSQPFQCIIEVDRSIYGFEIPKLLLQPLVENAIVHGIFRSKEEGRIVVSGIRFGDKIIFKVTDNGGGFDAEQITRYVQGAEQADAFKKSFALRNIRTRIQLFYQDQGDIFFYNADGGACVEIVLPADWEIE</sequence>
<dbReference type="Pfam" id="PF06580">
    <property type="entry name" value="His_kinase"/>
    <property type="match status" value="1"/>
</dbReference>
<dbReference type="InterPro" id="IPR010559">
    <property type="entry name" value="Sig_transdc_His_kin_internal"/>
</dbReference>
<dbReference type="SMART" id="SM00304">
    <property type="entry name" value="HAMP"/>
    <property type="match status" value="1"/>
</dbReference>
<accession>A0A9D1LTS1</accession>
<dbReference type="InterPro" id="IPR003660">
    <property type="entry name" value="HAMP_dom"/>
</dbReference>
<keyword evidence="2" id="KW-1003">Cell membrane</keyword>
<dbReference type="AlphaFoldDB" id="A0A9D1LTS1"/>
<evidence type="ECO:0000256" key="8">
    <source>
        <dbReference type="ARBA" id="ARBA00023136"/>
    </source>
</evidence>
<dbReference type="PANTHER" id="PTHR34220:SF7">
    <property type="entry name" value="SENSOR HISTIDINE KINASE YPDA"/>
    <property type="match status" value="1"/>
</dbReference>
<evidence type="ECO:0000256" key="5">
    <source>
        <dbReference type="ARBA" id="ARBA00022692"/>
    </source>
</evidence>
<feature type="transmembrane region" description="Helical" evidence="9">
    <location>
        <begin position="20"/>
        <end position="42"/>
    </location>
</feature>
<dbReference type="Gene3D" id="6.10.340.10">
    <property type="match status" value="1"/>
</dbReference>
<keyword evidence="7 9" id="KW-1133">Transmembrane helix</keyword>
<evidence type="ECO:0000256" key="6">
    <source>
        <dbReference type="ARBA" id="ARBA00022777"/>
    </source>
</evidence>
<organism evidence="11 12">
    <name type="scientific">Candidatus Avimonoglobus intestinipullorum</name>
    <dbReference type="NCBI Taxonomy" id="2840699"/>
    <lineage>
        <taxon>Bacteria</taxon>
        <taxon>Bacillati</taxon>
        <taxon>Bacillota</taxon>
        <taxon>Clostridia</taxon>
        <taxon>Eubacteriales</taxon>
        <taxon>Candidatus Avimonoglobus</taxon>
    </lineage>
</organism>
<keyword evidence="5 9" id="KW-0812">Transmembrane</keyword>
<dbReference type="InterPro" id="IPR033479">
    <property type="entry name" value="dCache_1"/>
</dbReference>
<evidence type="ECO:0000256" key="7">
    <source>
        <dbReference type="ARBA" id="ARBA00022989"/>
    </source>
</evidence>
<dbReference type="InterPro" id="IPR003594">
    <property type="entry name" value="HATPase_dom"/>
</dbReference>
<keyword evidence="6 11" id="KW-0418">Kinase</keyword>
<dbReference type="Proteomes" id="UP000824111">
    <property type="component" value="Unassembled WGS sequence"/>
</dbReference>
<dbReference type="PANTHER" id="PTHR34220">
    <property type="entry name" value="SENSOR HISTIDINE KINASE YPDA"/>
    <property type="match status" value="1"/>
</dbReference>
<evidence type="ECO:0000256" key="9">
    <source>
        <dbReference type="SAM" id="Phobius"/>
    </source>
</evidence>
<comment type="subcellular location">
    <subcellularLocation>
        <location evidence="1">Cell membrane</location>
        <topology evidence="1">Multi-pass membrane protein</topology>
    </subcellularLocation>
</comment>
<name>A0A9D1LTS1_9FIRM</name>
<comment type="caution">
    <text evidence="11">The sequence shown here is derived from an EMBL/GenBank/DDBJ whole genome shotgun (WGS) entry which is preliminary data.</text>
</comment>